<keyword evidence="1" id="KW-1185">Reference proteome</keyword>
<proteinExistence type="predicted"/>
<dbReference type="Gene3D" id="1.10.8.60">
    <property type="match status" value="1"/>
</dbReference>
<sequence length="133" mass="15116">MSSVALQEIGIFNITRPSGPQPLLDPFSNKDVSDTDQDDYNKLVVTLDMIFHTRTFLSNNCYRRQKRLVFTTITAKMNLADDVDLEDFVARPDSVSGADINAICQEVIILETNITKLFYAENVINTKKYLLFC</sequence>
<evidence type="ECO:0000313" key="1">
    <source>
        <dbReference type="Proteomes" id="UP000095283"/>
    </source>
</evidence>
<dbReference type="Proteomes" id="UP000095283">
    <property type="component" value="Unplaced"/>
</dbReference>
<dbReference type="WBParaSite" id="Hba_06573">
    <property type="protein sequence ID" value="Hba_06573"/>
    <property type="gene ID" value="Hba_06573"/>
</dbReference>
<dbReference type="AlphaFoldDB" id="A0A1I7WN44"/>
<name>A0A1I7WN44_HETBA</name>
<accession>A0A1I7WN44</accession>
<reference evidence="2" key="1">
    <citation type="submission" date="2016-11" db="UniProtKB">
        <authorList>
            <consortium name="WormBaseParasite"/>
        </authorList>
    </citation>
    <scope>IDENTIFICATION</scope>
</reference>
<organism evidence="1 2">
    <name type="scientific">Heterorhabditis bacteriophora</name>
    <name type="common">Entomopathogenic nematode worm</name>
    <dbReference type="NCBI Taxonomy" id="37862"/>
    <lineage>
        <taxon>Eukaryota</taxon>
        <taxon>Metazoa</taxon>
        <taxon>Ecdysozoa</taxon>
        <taxon>Nematoda</taxon>
        <taxon>Chromadorea</taxon>
        <taxon>Rhabditida</taxon>
        <taxon>Rhabditina</taxon>
        <taxon>Rhabditomorpha</taxon>
        <taxon>Strongyloidea</taxon>
        <taxon>Heterorhabditidae</taxon>
        <taxon>Heterorhabditis</taxon>
    </lineage>
</organism>
<protein>
    <submittedName>
        <fullName evidence="2">AAA_lid_3 domain-containing protein</fullName>
    </submittedName>
</protein>
<evidence type="ECO:0000313" key="2">
    <source>
        <dbReference type="WBParaSite" id="Hba_06573"/>
    </source>
</evidence>